<dbReference type="AlphaFoldDB" id="A0AAV0V8P6"/>
<sequence>MEIVAALHQNNEIMDADSIEALGYFSDEVQTPVVVSTKSEGSEIMDSLLLSLEIQELFLPDDEERVEKENVSKNVAASETLVQKETEEQLVWKTNATSKRHNRRRPKDELAYLRAKVLELQEVLATVGKTEMSVIDKNTALAMFETTSGLSSWKETAERQKHEVAISLNENRKLRNRLLDQLQVTRVLEAAIQQHQTERATLIHNLLTSAFICRVTRPLVMNVADEEIFAHLDSQLETQPAEVNEVLTTHGLSFVRYKLQGSFEFNEKKMRNRFATRKRDFCRSRCRNYTAIWNSMPNDLVVNDTETQVLDNDRSNLITRDTIELPKSHRVAITQRAVSIDT</sequence>
<proteinExistence type="predicted"/>
<dbReference type="Proteomes" id="UP001162029">
    <property type="component" value="Unassembled WGS sequence"/>
</dbReference>
<dbReference type="EMBL" id="CANTFM010002294">
    <property type="protein sequence ID" value="CAI5745576.1"/>
    <property type="molecule type" value="Genomic_DNA"/>
</dbReference>
<accession>A0AAV0V8P6</accession>
<evidence type="ECO:0000313" key="1">
    <source>
        <dbReference type="EMBL" id="CAI5745576.1"/>
    </source>
</evidence>
<gene>
    <name evidence="1" type="ORF">PDE001_LOCUS10638</name>
</gene>
<name>A0AAV0V8P6_9STRA</name>
<organism evidence="1 2">
    <name type="scientific">Peronospora destructor</name>
    <dbReference type="NCBI Taxonomy" id="86335"/>
    <lineage>
        <taxon>Eukaryota</taxon>
        <taxon>Sar</taxon>
        <taxon>Stramenopiles</taxon>
        <taxon>Oomycota</taxon>
        <taxon>Peronosporomycetes</taxon>
        <taxon>Peronosporales</taxon>
        <taxon>Peronosporaceae</taxon>
        <taxon>Peronospora</taxon>
    </lineage>
</organism>
<evidence type="ECO:0000313" key="2">
    <source>
        <dbReference type="Proteomes" id="UP001162029"/>
    </source>
</evidence>
<reference evidence="1" key="1">
    <citation type="submission" date="2022-12" db="EMBL/GenBank/DDBJ databases">
        <authorList>
            <person name="Webb A."/>
        </authorList>
    </citation>
    <scope>NUCLEOTIDE SEQUENCE</scope>
    <source>
        <strain evidence="1">Pd1</strain>
    </source>
</reference>
<protein>
    <recommendedName>
        <fullName evidence="3">BZIP domain-containing protein</fullName>
    </recommendedName>
</protein>
<evidence type="ECO:0008006" key="3">
    <source>
        <dbReference type="Google" id="ProtNLM"/>
    </source>
</evidence>
<comment type="caution">
    <text evidence="1">The sequence shown here is derived from an EMBL/GenBank/DDBJ whole genome shotgun (WGS) entry which is preliminary data.</text>
</comment>
<keyword evidence="2" id="KW-1185">Reference proteome</keyword>